<dbReference type="GO" id="GO:0071541">
    <property type="term" value="C:eukaryotic translation initiation factor 3 complex, eIF3m"/>
    <property type="evidence" value="ECO:0007669"/>
    <property type="project" value="TreeGrafter"/>
</dbReference>
<keyword evidence="1 7" id="KW-0963">Cytoplasm</keyword>
<organism evidence="9 10">
    <name type="scientific">Caulochytrium protostelioides</name>
    <dbReference type="NCBI Taxonomy" id="1555241"/>
    <lineage>
        <taxon>Eukaryota</taxon>
        <taxon>Fungi</taxon>
        <taxon>Fungi incertae sedis</taxon>
        <taxon>Chytridiomycota</taxon>
        <taxon>Chytridiomycota incertae sedis</taxon>
        <taxon>Chytridiomycetes</taxon>
        <taxon>Caulochytriales</taxon>
        <taxon>Caulochytriaceae</taxon>
        <taxon>Caulochytrium</taxon>
    </lineage>
</organism>
<keyword evidence="2 7" id="KW-0396">Initiation factor</keyword>
<dbReference type="EMBL" id="ML014147">
    <property type="protein sequence ID" value="RKP02297.1"/>
    <property type="molecule type" value="Genomic_DNA"/>
</dbReference>
<dbReference type="PANTHER" id="PTHR19877:SF1">
    <property type="entry name" value="EUKARYOTIC TRANSLATION INITIATION FACTOR 3 SUBUNIT I"/>
    <property type="match status" value="1"/>
</dbReference>
<evidence type="ECO:0000256" key="7">
    <source>
        <dbReference type="HAMAP-Rule" id="MF_03008"/>
    </source>
</evidence>
<comment type="subunit">
    <text evidence="7">Component of the eukaryotic translation initiation factor 3 (eIF-3) complex.</text>
</comment>
<reference evidence="10" key="1">
    <citation type="journal article" date="2018" name="Nat. Microbiol.">
        <title>Leveraging single-cell genomics to expand the fungal tree of life.</title>
        <authorList>
            <person name="Ahrendt S.R."/>
            <person name="Quandt C.A."/>
            <person name="Ciobanu D."/>
            <person name="Clum A."/>
            <person name="Salamov A."/>
            <person name="Andreopoulos B."/>
            <person name="Cheng J.F."/>
            <person name="Woyke T."/>
            <person name="Pelin A."/>
            <person name="Henrissat B."/>
            <person name="Reynolds N.K."/>
            <person name="Benny G.L."/>
            <person name="Smith M.E."/>
            <person name="James T.Y."/>
            <person name="Grigoriev I.V."/>
        </authorList>
    </citation>
    <scope>NUCLEOTIDE SEQUENCE [LARGE SCALE GENOMIC DNA]</scope>
    <source>
        <strain evidence="10">ATCC 52028</strain>
    </source>
</reference>
<protein>
    <recommendedName>
        <fullName evidence="7">Eukaryotic translation initiation factor 3 subunit I</fullName>
        <shortName evidence="7">eIF3i</shortName>
    </recommendedName>
    <alternativeName>
        <fullName evidence="7">Eukaryotic translation initiation factor 3 39 kDa subunit homolog</fullName>
        <shortName evidence="7">eIF-3 39 kDa subunit homolog</shortName>
    </alternativeName>
</protein>
<dbReference type="GO" id="GO:0016282">
    <property type="term" value="C:eukaryotic 43S preinitiation complex"/>
    <property type="evidence" value="ECO:0007669"/>
    <property type="project" value="UniProtKB-UniRule"/>
</dbReference>
<evidence type="ECO:0000256" key="2">
    <source>
        <dbReference type="ARBA" id="ARBA00022540"/>
    </source>
</evidence>
<dbReference type="GO" id="GO:0003723">
    <property type="term" value="F:RNA binding"/>
    <property type="evidence" value="ECO:0007669"/>
    <property type="project" value="TreeGrafter"/>
</dbReference>
<dbReference type="PROSITE" id="PS50082">
    <property type="entry name" value="WD_REPEATS_2"/>
    <property type="match status" value="4"/>
</dbReference>
<comment type="subcellular location">
    <subcellularLocation>
        <location evidence="7">Cytoplasm</location>
    </subcellularLocation>
</comment>
<proteinExistence type="inferred from homology"/>
<keyword evidence="5 7" id="KW-0648">Protein biosynthesis</keyword>
<dbReference type="OrthoDB" id="24966at2759"/>
<dbReference type="HAMAP" id="MF_03008">
    <property type="entry name" value="eIF3i"/>
    <property type="match status" value="1"/>
</dbReference>
<keyword evidence="4" id="KW-0677">Repeat</keyword>
<dbReference type="Proteomes" id="UP000274922">
    <property type="component" value="Unassembled WGS sequence"/>
</dbReference>
<dbReference type="InterPro" id="IPR001680">
    <property type="entry name" value="WD40_rpt"/>
</dbReference>
<comment type="similarity">
    <text evidence="7">Belongs to the eIF-3 subunit I family.</text>
</comment>
<sequence length="336" mass="37413">MLPILLRGQERPLTKIKYNREGDLLFSASKDKLANVWYSHNGERIGTFDGHNGTIWDLDVDYHSKRLLTASGDGCCFLWEVMTGKNLFKWDMVVPVLSVAWAMGDQQALIVTDSRMGRKSSIHIVKIAEDSTQQTADAELIIAIPDDMSKVTIATWGDLNAFIVAGHENGTISIWDPVTGALIESVTNHTGRVQDLQMSKDKTFFVTASKDNTAHIYDSATRKHLKTFKTDRPVNSASPSPIRNHLVIGGGQDAMGVTTTSARQGKFEARIFHLVFEEEIARIKGHFGPINTLAFHPEGRGFASGGEDGYIRLHHFDPSYFKFKYDGESLRNTDGR</sequence>
<dbReference type="PANTHER" id="PTHR19877">
    <property type="entry name" value="EUKARYOTIC TRANSLATION INITIATION FACTOR 3 SUBUNIT I"/>
    <property type="match status" value="1"/>
</dbReference>
<dbReference type="PROSITE" id="PS00678">
    <property type="entry name" value="WD_REPEATS_1"/>
    <property type="match status" value="1"/>
</dbReference>
<dbReference type="PROSITE" id="PS50294">
    <property type="entry name" value="WD_REPEATS_REGION"/>
    <property type="match status" value="1"/>
</dbReference>
<dbReference type="AlphaFoldDB" id="A0A4P9XAC4"/>
<dbReference type="GO" id="GO:0033290">
    <property type="term" value="C:eukaryotic 48S preinitiation complex"/>
    <property type="evidence" value="ECO:0007669"/>
    <property type="project" value="UniProtKB-UniRule"/>
</dbReference>
<feature type="repeat" description="WD" evidence="8">
    <location>
        <begin position="6"/>
        <end position="47"/>
    </location>
</feature>
<evidence type="ECO:0000256" key="1">
    <source>
        <dbReference type="ARBA" id="ARBA00022490"/>
    </source>
</evidence>
<feature type="repeat" description="WD" evidence="8">
    <location>
        <begin position="186"/>
        <end position="227"/>
    </location>
</feature>
<dbReference type="GO" id="GO:0001732">
    <property type="term" value="P:formation of cytoplasmic translation initiation complex"/>
    <property type="evidence" value="ECO:0007669"/>
    <property type="project" value="UniProtKB-UniRule"/>
</dbReference>
<evidence type="ECO:0000313" key="10">
    <source>
        <dbReference type="Proteomes" id="UP000274922"/>
    </source>
</evidence>
<evidence type="ECO:0000256" key="5">
    <source>
        <dbReference type="ARBA" id="ARBA00022917"/>
    </source>
</evidence>
<keyword evidence="10" id="KW-1185">Reference proteome</keyword>
<evidence type="ECO:0000256" key="8">
    <source>
        <dbReference type="PROSITE-ProRule" id="PRU00221"/>
    </source>
</evidence>
<dbReference type="STRING" id="1555241.A0A4P9XAC4"/>
<name>A0A4P9XAC4_9FUNG</name>
<evidence type="ECO:0000256" key="3">
    <source>
        <dbReference type="ARBA" id="ARBA00022574"/>
    </source>
</evidence>
<comment type="function">
    <text evidence="7">Component of the eukaryotic translation initiation factor 3 (eIF-3) complex, which is involved in protein synthesis of a specialized repertoire of mRNAs and, together with other initiation factors, stimulates binding of mRNA and methionyl-tRNAi to the 40S ribosome. The eIF-3 complex specifically targets and initiates translation of a subset of mRNAs involved in cell proliferation.</text>
</comment>
<feature type="repeat" description="WD" evidence="8">
    <location>
        <begin position="283"/>
        <end position="313"/>
    </location>
</feature>
<dbReference type="SUPFAM" id="SSF50978">
    <property type="entry name" value="WD40 repeat-like"/>
    <property type="match status" value="1"/>
</dbReference>
<dbReference type="InterPro" id="IPR015943">
    <property type="entry name" value="WD40/YVTN_repeat-like_dom_sf"/>
</dbReference>
<keyword evidence="3 8" id="KW-0853">WD repeat</keyword>
<dbReference type="Pfam" id="PF24805">
    <property type="entry name" value="EIF3I"/>
    <property type="match status" value="1"/>
</dbReference>
<dbReference type="GO" id="GO:0003743">
    <property type="term" value="F:translation initiation factor activity"/>
    <property type="evidence" value="ECO:0007669"/>
    <property type="project" value="UniProtKB-UniRule"/>
</dbReference>
<evidence type="ECO:0000256" key="6">
    <source>
        <dbReference type="ARBA" id="ARBA00038394"/>
    </source>
</evidence>
<evidence type="ECO:0000313" key="9">
    <source>
        <dbReference type="EMBL" id="RKP02297.1"/>
    </source>
</evidence>
<gene>
    <name evidence="7" type="primary">TIF34</name>
    <name evidence="9" type="ORF">CXG81DRAFT_29547</name>
</gene>
<dbReference type="InterPro" id="IPR027525">
    <property type="entry name" value="eIF3i"/>
</dbReference>
<dbReference type="InterPro" id="IPR036322">
    <property type="entry name" value="WD40_repeat_dom_sf"/>
</dbReference>
<feature type="repeat" description="WD" evidence="8">
    <location>
        <begin position="48"/>
        <end position="89"/>
    </location>
</feature>
<accession>A0A4P9XAC4</accession>
<dbReference type="SMART" id="SM00320">
    <property type="entry name" value="WD40"/>
    <property type="match status" value="6"/>
</dbReference>
<dbReference type="InterPro" id="IPR019775">
    <property type="entry name" value="WD40_repeat_CS"/>
</dbReference>
<dbReference type="Gene3D" id="2.130.10.10">
    <property type="entry name" value="YVTN repeat-like/Quinoprotein amine dehydrogenase"/>
    <property type="match status" value="1"/>
</dbReference>
<evidence type="ECO:0000256" key="4">
    <source>
        <dbReference type="ARBA" id="ARBA00022737"/>
    </source>
</evidence>
<comment type="similarity">
    <text evidence="6">Belongs to the WD repeat STRAP family.</text>
</comment>